<dbReference type="InterPro" id="IPR013974">
    <property type="entry name" value="SAF"/>
</dbReference>
<dbReference type="AlphaFoldDB" id="A0A1X2EL34"/>
<dbReference type="Gene3D" id="3.90.1210.10">
    <property type="entry name" value="Antifreeze-like/N-acetylneuraminic acid synthase C-terminal domain"/>
    <property type="match status" value="1"/>
</dbReference>
<evidence type="ECO:0000313" key="3">
    <source>
        <dbReference type="Proteomes" id="UP000193090"/>
    </source>
</evidence>
<dbReference type="RefSeq" id="WP_085109574.1">
    <property type="nucleotide sequence ID" value="NZ_JACKSN010000193.1"/>
</dbReference>
<protein>
    <submittedName>
        <fullName evidence="2">Flagellar biosynthesis protein FlgA</fullName>
    </submittedName>
</protein>
<dbReference type="SMART" id="SM00858">
    <property type="entry name" value="SAF"/>
    <property type="match status" value="1"/>
</dbReference>
<accession>A0A1X2EL34</accession>
<keyword evidence="2" id="KW-0282">Flagellum</keyword>
<dbReference type="STRING" id="1798.AWC30_07780"/>
<evidence type="ECO:0000259" key="1">
    <source>
        <dbReference type="SMART" id="SM00858"/>
    </source>
</evidence>
<comment type="caution">
    <text evidence="2">The sequence shown here is derived from an EMBL/GenBank/DDBJ whole genome shotgun (WGS) entry which is preliminary data.</text>
</comment>
<organism evidence="2 3">
    <name type="scientific">Mycolicibacillus trivialis</name>
    <dbReference type="NCBI Taxonomy" id="1798"/>
    <lineage>
        <taxon>Bacteria</taxon>
        <taxon>Bacillati</taxon>
        <taxon>Actinomycetota</taxon>
        <taxon>Actinomycetes</taxon>
        <taxon>Mycobacteriales</taxon>
        <taxon>Mycobacteriaceae</taxon>
        <taxon>Mycolicibacillus</taxon>
    </lineage>
</organism>
<gene>
    <name evidence="2" type="ORF">AWC30_07780</name>
</gene>
<keyword evidence="3" id="KW-1185">Reference proteome</keyword>
<reference evidence="2 3" key="1">
    <citation type="submission" date="2016-01" db="EMBL/GenBank/DDBJ databases">
        <title>The new phylogeny of the genus Mycobacterium.</title>
        <authorList>
            <person name="Tarcisio F."/>
            <person name="Conor M."/>
            <person name="Antonella G."/>
            <person name="Elisabetta G."/>
            <person name="Giulia F.S."/>
            <person name="Sara T."/>
            <person name="Anna F."/>
            <person name="Clotilde B."/>
            <person name="Roberto B."/>
            <person name="Veronica D.S."/>
            <person name="Fabio R."/>
            <person name="Monica P."/>
            <person name="Olivier J."/>
            <person name="Enrico T."/>
            <person name="Nicola S."/>
        </authorList>
    </citation>
    <scope>NUCLEOTIDE SEQUENCE [LARGE SCALE GENOMIC DNA]</scope>
    <source>
        <strain evidence="2 3">DSM 44153</strain>
    </source>
</reference>
<dbReference type="CDD" id="cd11614">
    <property type="entry name" value="SAF_CpaB_FlgA_like"/>
    <property type="match status" value="1"/>
</dbReference>
<name>A0A1X2EL34_9MYCO</name>
<sequence length="215" mass="21899">MRESLDPTLLSRLRRLLRPDWSRTVAARRFAAGILVLLAALVAVRPDPATARTDVVVATHDLAPGTPLTATDLQLEKRPAATVPDGAQSDPASVAGATLAGPARRGEILTDVRVLGPRLTAATAGPNARLVAVHPADPAVADLVRTGDTVDVLAAAESEAHPRVVAADAVVVSVSATGTSPTSDGDRVVLLALPAPAATAVAAATLTEQVTLTLH</sequence>
<keyword evidence="2" id="KW-0966">Cell projection</keyword>
<keyword evidence="2" id="KW-0969">Cilium</keyword>
<dbReference type="Proteomes" id="UP000193090">
    <property type="component" value="Unassembled WGS sequence"/>
</dbReference>
<dbReference type="Pfam" id="PF08666">
    <property type="entry name" value="SAF"/>
    <property type="match status" value="1"/>
</dbReference>
<dbReference type="EMBL" id="LQPZ01000017">
    <property type="protein sequence ID" value="ORX05729.1"/>
    <property type="molecule type" value="Genomic_DNA"/>
</dbReference>
<evidence type="ECO:0000313" key="2">
    <source>
        <dbReference type="EMBL" id="ORX05729.1"/>
    </source>
</evidence>
<dbReference type="OrthoDB" id="4808509at2"/>
<feature type="domain" description="SAF" evidence="1">
    <location>
        <begin position="53"/>
        <end position="115"/>
    </location>
</feature>
<proteinExistence type="predicted"/>